<dbReference type="PRINTS" id="PR00781">
    <property type="entry name" value="LIPOSIGPTASE"/>
</dbReference>
<dbReference type="InterPro" id="IPR009080">
    <property type="entry name" value="tRNAsynth_Ia_anticodon-bd"/>
</dbReference>
<keyword evidence="9" id="KW-0648">Protein biosynthesis</keyword>
<organism evidence="20 21">
    <name type="scientific">Symbiodinium necroappetens</name>
    <dbReference type="NCBI Taxonomy" id="1628268"/>
    <lineage>
        <taxon>Eukaryota</taxon>
        <taxon>Sar</taxon>
        <taxon>Alveolata</taxon>
        <taxon>Dinophyceae</taxon>
        <taxon>Suessiales</taxon>
        <taxon>Symbiodiniaceae</taxon>
        <taxon>Symbiodinium</taxon>
    </lineage>
</organism>
<dbReference type="SUPFAM" id="SSF47323">
    <property type="entry name" value="Anticodon-binding domain of a subclass of class I aminoacyl-tRNA synthetases"/>
    <property type="match status" value="1"/>
</dbReference>
<dbReference type="SUPFAM" id="SSF53335">
    <property type="entry name" value="S-adenosyl-L-methionine-dependent methyltransferases"/>
    <property type="match status" value="1"/>
</dbReference>
<feature type="non-terminal residue" evidence="20">
    <location>
        <position position="1016"/>
    </location>
</feature>
<evidence type="ECO:0000256" key="14">
    <source>
        <dbReference type="ARBA" id="ARBA00023270"/>
    </source>
</evidence>
<dbReference type="Pfam" id="PF01252">
    <property type="entry name" value="Peptidase_A8"/>
    <property type="match status" value="1"/>
</dbReference>
<reference evidence="20" key="1">
    <citation type="submission" date="2021-02" db="EMBL/GenBank/DDBJ databases">
        <authorList>
            <person name="Dougan E. K."/>
            <person name="Rhodes N."/>
            <person name="Thang M."/>
            <person name="Chan C."/>
        </authorList>
    </citation>
    <scope>NUCLEOTIDE SEQUENCE</scope>
</reference>
<keyword evidence="7" id="KW-0068">Autocatalytic cleavage</keyword>
<dbReference type="HAMAP" id="MF_00161">
    <property type="entry name" value="LspA"/>
    <property type="match status" value="1"/>
</dbReference>
<dbReference type="InterPro" id="IPR002300">
    <property type="entry name" value="aa-tRNA-synth_Ia"/>
</dbReference>
<dbReference type="PANTHER" id="PTHR42765">
    <property type="entry name" value="SOLEUCYL-TRNA SYNTHETASE"/>
    <property type="match status" value="1"/>
</dbReference>
<feature type="transmembrane region" description="Helical" evidence="18">
    <location>
        <begin position="426"/>
        <end position="444"/>
    </location>
</feature>
<keyword evidence="6" id="KW-0210">Decarboxylase</keyword>
<name>A0A812ZYJ0_9DINO</name>
<dbReference type="GO" id="GO:0006508">
    <property type="term" value="P:proteolysis"/>
    <property type="evidence" value="ECO:0007669"/>
    <property type="project" value="InterPro"/>
</dbReference>
<dbReference type="PANTHER" id="PTHR42765:SF1">
    <property type="entry name" value="ISOLEUCINE--TRNA LIGASE, MITOCHONDRIAL"/>
    <property type="match status" value="1"/>
</dbReference>
<evidence type="ECO:0000256" key="17">
    <source>
        <dbReference type="SAM" id="MobiDB-lite"/>
    </source>
</evidence>
<dbReference type="SUPFAM" id="SSF56276">
    <property type="entry name" value="S-adenosylmethionine decarboxylase"/>
    <property type="match status" value="1"/>
</dbReference>
<comment type="caution">
    <text evidence="20">The sequence shown here is derived from an EMBL/GenBank/DDBJ whole genome shotgun (WGS) entry which is preliminary data.</text>
</comment>
<dbReference type="GO" id="GO:0008295">
    <property type="term" value="P:spermidine biosynthetic process"/>
    <property type="evidence" value="ECO:0007669"/>
    <property type="project" value="InterPro"/>
</dbReference>
<dbReference type="InterPro" id="IPR003826">
    <property type="entry name" value="AdoMetDC_fam_prok"/>
</dbReference>
<evidence type="ECO:0000313" key="21">
    <source>
        <dbReference type="Proteomes" id="UP000601435"/>
    </source>
</evidence>
<evidence type="ECO:0000256" key="16">
    <source>
        <dbReference type="PROSITE-ProRule" id="PRU00354"/>
    </source>
</evidence>
<dbReference type="InterPro" id="IPR033708">
    <property type="entry name" value="Anticodon_Ile_BEm"/>
</dbReference>
<comment type="similarity">
    <text evidence="2">Belongs to the spermidine/spermine synthase family.</text>
</comment>
<keyword evidence="8" id="KW-0067">ATP-binding</keyword>
<keyword evidence="15" id="KW-0670">Pyruvate</keyword>
<evidence type="ECO:0000256" key="2">
    <source>
        <dbReference type="ARBA" id="ARBA00007867"/>
    </source>
</evidence>
<dbReference type="InterPro" id="IPR029063">
    <property type="entry name" value="SAM-dependent_MTases_sf"/>
</dbReference>
<accession>A0A812ZYJ0</accession>
<keyword evidence="3" id="KW-0436">Ligase</keyword>
<evidence type="ECO:0000256" key="10">
    <source>
        <dbReference type="ARBA" id="ARBA00023115"/>
    </source>
</evidence>
<evidence type="ECO:0000256" key="13">
    <source>
        <dbReference type="ARBA" id="ARBA00023239"/>
    </source>
</evidence>
<dbReference type="GO" id="GO:0000049">
    <property type="term" value="F:tRNA binding"/>
    <property type="evidence" value="ECO:0007669"/>
    <property type="project" value="InterPro"/>
</dbReference>
<feature type="domain" description="PABS" evidence="19">
    <location>
        <begin position="914"/>
        <end position="1016"/>
    </location>
</feature>
<dbReference type="NCBIfam" id="TIGR03330">
    <property type="entry name" value="SAM_DCase_Bsu"/>
    <property type="match status" value="1"/>
</dbReference>
<evidence type="ECO:0000256" key="18">
    <source>
        <dbReference type="SAM" id="Phobius"/>
    </source>
</evidence>
<gene>
    <name evidence="20" type="primary">ileS</name>
    <name evidence="20" type="ORF">SNEC2469_LOCUS25489</name>
</gene>
<evidence type="ECO:0000256" key="7">
    <source>
        <dbReference type="ARBA" id="ARBA00022813"/>
    </source>
</evidence>
<comment type="caution">
    <text evidence="16">Lacks conserved residue(s) required for the propagation of feature annotation.</text>
</comment>
<keyword evidence="10 16" id="KW-0620">Polyamine biosynthesis</keyword>
<feature type="region of interest" description="Disordered" evidence="17">
    <location>
        <begin position="625"/>
        <end position="648"/>
    </location>
</feature>
<evidence type="ECO:0000256" key="12">
    <source>
        <dbReference type="ARBA" id="ARBA00023146"/>
    </source>
</evidence>
<evidence type="ECO:0000313" key="20">
    <source>
        <dbReference type="EMBL" id="CAE7840945.1"/>
    </source>
</evidence>
<dbReference type="InterPro" id="IPR030374">
    <property type="entry name" value="PABS"/>
</dbReference>
<feature type="transmembrane region" description="Helical" evidence="18">
    <location>
        <begin position="451"/>
        <end position="468"/>
    </location>
</feature>
<dbReference type="GO" id="GO:0004190">
    <property type="term" value="F:aspartic-type endopeptidase activity"/>
    <property type="evidence" value="ECO:0007669"/>
    <property type="project" value="InterPro"/>
</dbReference>
<evidence type="ECO:0000256" key="15">
    <source>
        <dbReference type="ARBA" id="ARBA00023317"/>
    </source>
</evidence>
<evidence type="ECO:0000256" key="6">
    <source>
        <dbReference type="ARBA" id="ARBA00022793"/>
    </source>
</evidence>
<feature type="transmembrane region" description="Helical" evidence="18">
    <location>
        <begin position="362"/>
        <end position="382"/>
    </location>
</feature>
<dbReference type="CDD" id="cd07960">
    <property type="entry name" value="Anticodon_Ia_Ile_BEm"/>
    <property type="match status" value="1"/>
</dbReference>
<dbReference type="GO" id="GO:0016020">
    <property type="term" value="C:membrane"/>
    <property type="evidence" value="ECO:0007669"/>
    <property type="project" value="InterPro"/>
</dbReference>
<sequence>SAGTRDRAPYEAVLTHGFVLDEDGRKMSKSLGNVVSPHDIIGQDGADILRLWVVASDYSEDIRIGQHILKQLKDSYRRFRNTLRYLLGALADYREEAEALPVEQLPELERWVLHRLWELDRSLRRNVDDFDFHAVYQELHSFCAVDLSAFYFDEAWGQRGKAPDSVHLRLFPEVPEGWRDDALAAKWARIRQVRRAVTGALELERAEKRIGASLQAHPKVWVDDDEAKAAVDSIDFAEVCIVSGIDVVAGDGPSDAYSLEEVPGVWVVPHLAEGEKCQRCWKVLPEVDAVPETSKPGARGRLLPPATLALAAAVTLADQIAKGLVLERLQPGEFLPVTGFFNLVLTFNRGVAFGLLASDYWWKPYLLAGIALAIVAGLLAWLRSQTRALPRLSAGLIVGGALGNVIDRFTQPGVVDFLDFHLSGYHWPAFNLADCAIVVGVGLTMMRRTRLLCLALAAVTLAGCGGVREQFGLDKQSPDEFRVVSRAPLTVPPEFALRPPRPGAARPQVGTPTDQARRTVFRLGDQQPSVREVMPDDGRSLGERAILVEAGADEAEPDIRQVVDRETQRVNEESQDFLEALIFWRDAQPSGDIVDAEAETRVSASGGRRSLSSRLSEQAVIAWPRAGGPAGAGQRSEALRRPAGGRSTQVQGVGLEIGQAADLEGAPVGRPQADRRRHAGLEGLLPARGAETPAVARPQAAEGPLRPRPREVVAPGLGMGQKGFRYFGADRVQAPVLGTGIAAAVAVEARQGVAAAALQRLAQHVLAFTVTCEKMRARRPRDGRAQLRLFPGDPAAFPAIDEMSHDAALFQLGMDLDRGSSTTQEEVPSDALSTSEERKDHFIVRDGKEFAGTHLIVDLWGAKRIDELDHVEAVLTRCVEQAGATLLHIHLHHFTPNDGISGVAVLAESHISIHSWPERDYAALDIFMCGDAQPHQAVEVLREGFAPSYVAAEVLFEEKSAHQHLQLFRNATFGRVLTLDGVVQTTEADEFIYHEMLAHLPILAHGGVARVLIIGG</sequence>
<keyword evidence="11" id="KW-0865">Zymogen</keyword>
<dbReference type="InterPro" id="IPR001872">
    <property type="entry name" value="Peptidase_A8"/>
</dbReference>
<dbReference type="NCBIfam" id="TIGR00077">
    <property type="entry name" value="lspA"/>
    <property type="match status" value="1"/>
</dbReference>
<dbReference type="InterPro" id="IPR016067">
    <property type="entry name" value="S-AdoMet_deCO2ase_core"/>
</dbReference>
<evidence type="ECO:0000256" key="8">
    <source>
        <dbReference type="ARBA" id="ARBA00022840"/>
    </source>
</evidence>
<dbReference type="Gene3D" id="3.60.90.10">
    <property type="entry name" value="S-adenosylmethionine decarboxylase"/>
    <property type="match status" value="1"/>
</dbReference>
<protein>
    <submittedName>
        <fullName evidence="20">IleS protein</fullName>
    </submittedName>
</protein>
<evidence type="ECO:0000256" key="9">
    <source>
        <dbReference type="ARBA" id="ARBA00022917"/>
    </source>
</evidence>
<evidence type="ECO:0000256" key="3">
    <source>
        <dbReference type="ARBA" id="ARBA00022598"/>
    </source>
</evidence>
<keyword evidence="4 16" id="KW-0808">Transferase</keyword>
<dbReference type="InterPro" id="IPR050081">
    <property type="entry name" value="Ile-tRNA_ligase"/>
</dbReference>
<dbReference type="GO" id="GO:0004014">
    <property type="term" value="F:adenosylmethionine decarboxylase activity"/>
    <property type="evidence" value="ECO:0007669"/>
    <property type="project" value="InterPro"/>
</dbReference>
<evidence type="ECO:0000259" key="19">
    <source>
        <dbReference type="PROSITE" id="PS51006"/>
    </source>
</evidence>
<evidence type="ECO:0000256" key="11">
    <source>
        <dbReference type="ARBA" id="ARBA00023145"/>
    </source>
</evidence>
<dbReference type="Gene3D" id="3.40.50.620">
    <property type="entry name" value="HUPs"/>
    <property type="match status" value="1"/>
</dbReference>
<dbReference type="Gene3D" id="1.10.730.20">
    <property type="match status" value="2"/>
</dbReference>
<keyword evidence="21" id="KW-1185">Reference proteome</keyword>
<dbReference type="GO" id="GO:0016740">
    <property type="term" value="F:transferase activity"/>
    <property type="evidence" value="ECO:0007669"/>
    <property type="project" value="UniProtKB-UniRule"/>
</dbReference>
<dbReference type="PROSITE" id="PS51006">
    <property type="entry name" value="PABS_2"/>
    <property type="match status" value="1"/>
</dbReference>
<feature type="non-terminal residue" evidence="20">
    <location>
        <position position="1"/>
    </location>
</feature>
<dbReference type="AlphaFoldDB" id="A0A812ZYJ0"/>
<dbReference type="EMBL" id="CAJNJA010050340">
    <property type="protein sequence ID" value="CAE7840945.1"/>
    <property type="molecule type" value="Genomic_DNA"/>
</dbReference>
<dbReference type="PROSITE" id="PS00855">
    <property type="entry name" value="SPASE_II"/>
    <property type="match status" value="1"/>
</dbReference>
<evidence type="ECO:0000256" key="4">
    <source>
        <dbReference type="ARBA" id="ARBA00022679"/>
    </source>
</evidence>
<dbReference type="GO" id="GO:0005524">
    <property type="term" value="F:ATP binding"/>
    <property type="evidence" value="ECO:0007669"/>
    <property type="project" value="UniProtKB-KW"/>
</dbReference>
<proteinExistence type="inferred from homology"/>
<dbReference type="InterPro" id="IPR014729">
    <property type="entry name" value="Rossmann-like_a/b/a_fold"/>
</dbReference>
<keyword evidence="18" id="KW-1133">Transmembrane helix</keyword>
<dbReference type="Gene3D" id="3.40.50.150">
    <property type="entry name" value="Vaccinia Virus protein VP39"/>
    <property type="match status" value="1"/>
</dbReference>
<dbReference type="Proteomes" id="UP000601435">
    <property type="component" value="Unassembled WGS sequence"/>
</dbReference>
<dbReference type="Pfam" id="PF11233">
    <property type="entry name" value="DUF3035"/>
    <property type="match status" value="1"/>
</dbReference>
<dbReference type="OrthoDB" id="10264412at2759"/>
<feature type="region of interest" description="Disordered" evidence="17">
    <location>
        <begin position="693"/>
        <end position="713"/>
    </location>
</feature>
<dbReference type="SUPFAM" id="SSF52374">
    <property type="entry name" value="Nucleotidylyl transferase"/>
    <property type="match status" value="1"/>
</dbReference>
<keyword evidence="12" id="KW-0030">Aminoacyl-tRNA synthetase</keyword>
<keyword evidence="14" id="KW-0704">Schiff base</keyword>
<dbReference type="GO" id="GO:0006428">
    <property type="term" value="P:isoleucyl-tRNA aminoacylation"/>
    <property type="evidence" value="ECO:0007669"/>
    <property type="project" value="TreeGrafter"/>
</dbReference>
<dbReference type="Pfam" id="PF02675">
    <property type="entry name" value="AdoMet_dc"/>
    <property type="match status" value="1"/>
</dbReference>
<dbReference type="Pfam" id="PF00133">
    <property type="entry name" value="tRNA-synt_1"/>
    <property type="match status" value="1"/>
</dbReference>
<dbReference type="InterPro" id="IPR021395">
    <property type="entry name" value="DUF3035"/>
</dbReference>
<keyword evidence="18" id="KW-0812">Transmembrane</keyword>
<dbReference type="GO" id="GO:0004822">
    <property type="term" value="F:isoleucine-tRNA ligase activity"/>
    <property type="evidence" value="ECO:0007669"/>
    <property type="project" value="TreeGrafter"/>
</dbReference>
<keyword evidence="18" id="KW-0472">Membrane</keyword>
<dbReference type="InterPro" id="IPR017716">
    <property type="entry name" value="S-AdoMet_deCOase_pro-enz"/>
</dbReference>
<keyword evidence="13" id="KW-0456">Lyase</keyword>
<feature type="transmembrane region" description="Helical" evidence="18">
    <location>
        <begin position="389"/>
        <end position="406"/>
    </location>
</feature>
<keyword evidence="5" id="KW-0547">Nucleotide-binding</keyword>
<dbReference type="GO" id="GO:0005829">
    <property type="term" value="C:cytosol"/>
    <property type="evidence" value="ECO:0007669"/>
    <property type="project" value="TreeGrafter"/>
</dbReference>
<evidence type="ECO:0000256" key="1">
    <source>
        <dbReference type="ARBA" id="ARBA00001928"/>
    </source>
</evidence>
<evidence type="ECO:0000256" key="5">
    <source>
        <dbReference type="ARBA" id="ARBA00022741"/>
    </source>
</evidence>
<comment type="cofactor">
    <cofactor evidence="1">
        <name>pyruvate</name>
        <dbReference type="ChEBI" id="CHEBI:15361"/>
    </cofactor>
</comment>